<dbReference type="GO" id="GO:0035438">
    <property type="term" value="F:cyclic-di-GMP binding"/>
    <property type="evidence" value="ECO:0007669"/>
    <property type="project" value="InterPro"/>
</dbReference>
<dbReference type="EMBL" id="CP000471">
    <property type="protein sequence ID" value="ABK45775.1"/>
    <property type="molecule type" value="Genomic_DNA"/>
</dbReference>
<dbReference type="KEGG" id="mgm:Mmc1_3285"/>
<name>A0LCT2_MAGMM</name>
<dbReference type="AlphaFoldDB" id="A0LCT2"/>
<gene>
    <name evidence="2" type="ordered locus">Mmc1_3285</name>
</gene>
<dbReference type="Pfam" id="PF07238">
    <property type="entry name" value="PilZ"/>
    <property type="match status" value="1"/>
</dbReference>
<reference evidence="3" key="1">
    <citation type="journal article" date="2009" name="Appl. Environ. Microbiol.">
        <title>Complete genome sequence of the chemolithoautotrophic marine magnetotactic coccus strain MC-1.</title>
        <authorList>
            <person name="Schubbe S."/>
            <person name="Williams T.J."/>
            <person name="Xie G."/>
            <person name="Kiss H.E."/>
            <person name="Brettin T.S."/>
            <person name="Martinez D."/>
            <person name="Ross C.A."/>
            <person name="Schuler D."/>
            <person name="Cox B.L."/>
            <person name="Nealson K.H."/>
            <person name="Bazylinski D.A."/>
        </authorList>
    </citation>
    <scope>NUCLEOTIDE SEQUENCE [LARGE SCALE GENOMIC DNA]</scope>
    <source>
        <strain evidence="3">ATCC BAA-1437 / JCM 17883 / MC-1</strain>
    </source>
</reference>
<evidence type="ECO:0000313" key="3">
    <source>
        <dbReference type="Proteomes" id="UP000002586"/>
    </source>
</evidence>
<dbReference type="Proteomes" id="UP000002586">
    <property type="component" value="Chromosome"/>
</dbReference>
<dbReference type="InterPro" id="IPR009875">
    <property type="entry name" value="PilZ_domain"/>
</dbReference>
<evidence type="ECO:0000259" key="1">
    <source>
        <dbReference type="Pfam" id="PF07238"/>
    </source>
</evidence>
<accession>A0LCT2</accession>
<proteinExistence type="predicted"/>
<dbReference type="RefSeq" id="WP_011714837.1">
    <property type="nucleotide sequence ID" value="NC_008576.1"/>
</dbReference>
<keyword evidence="3" id="KW-1185">Reference proteome</keyword>
<dbReference type="HOGENOM" id="CLU_1914527_0_0_5"/>
<evidence type="ECO:0000313" key="2">
    <source>
        <dbReference type="EMBL" id="ABK45775.1"/>
    </source>
</evidence>
<dbReference type="SUPFAM" id="SSF141371">
    <property type="entry name" value="PilZ domain-like"/>
    <property type="match status" value="1"/>
</dbReference>
<protein>
    <submittedName>
        <fullName evidence="2">Type IV pilus assembly PilZ</fullName>
    </submittedName>
</protein>
<reference evidence="2 3" key="2">
    <citation type="journal article" date="2012" name="Int. J. Syst. Evol. Microbiol.">
        <title>Magnetococcus marinus gen. nov., sp. nov., a marine, magnetotactic bacterium that represents a novel lineage (Magnetococcaceae fam. nov.; Magnetococcales ord. nov.) at the base of the Alphaproteobacteria.</title>
        <authorList>
            <person name="Bazylinski D.A."/>
            <person name="Williams T.J."/>
            <person name="Lefevre C.T."/>
            <person name="Berg R.J."/>
            <person name="Zhang C.L."/>
            <person name="Bowser S.S."/>
            <person name="Dean A.J."/>
            <person name="Beveridge T.J."/>
        </authorList>
    </citation>
    <scope>NUCLEOTIDE SEQUENCE [LARGE SCALE GENOMIC DNA]</scope>
    <source>
        <strain evidence="3">ATCC BAA-1437 / JCM 17883 / MC-1</strain>
    </source>
</reference>
<feature type="domain" description="PilZ" evidence="1">
    <location>
        <begin position="21"/>
        <end position="114"/>
    </location>
</feature>
<sequence>MNTDTPHDRRIAERAEHPNGRRQYTRVEYRHAILLKDASGQSYDGSFNDISLKGMLFLAEHLPEAGTEVGGELLLGDVVIELHGTVVLSQADRGAAIRFMDIDLESFSHLRTLVSLNLGDAERIDRELFDSL</sequence>
<organism evidence="2 3">
    <name type="scientific">Magnetococcus marinus (strain ATCC BAA-1437 / JCM 17883 / MC-1)</name>
    <dbReference type="NCBI Taxonomy" id="156889"/>
    <lineage>
        <taxon>Bacteria</taxon>
        <taxon>Pseudomonadati</taxon>
        <taxon>Pseudomonadota</taxon>
        <taxon>Magnetococcia</taxon>
        <taxon>Magnetococcales</taxon>
        <taxon>Magnetococcaceae</taxon>
        <taxon>Magnetococcus</taxon>
    </lineage>
</organism>
<dbReference type="Gene3D" id="2.40.10.220">
    <property type="entry name" value="predicted glycosyltransferase like domains"/>
    <property type="match status" value="1"/>
</dbReference>
<dbReference type="OrthoDB" id="5298508at2"/>
<dbReference type="STRING" id="156889.Mmc1_3285"/>